<dbReference type="Pfam" id="PF01036">
    <property type="entry name" value="Bac_rhodopsin"/>
    <property type="match status" value="1"/>
</dbReference>
<keyword evidence="4" id="KW-0716">Sensory transduction</keyword>
<protein>
    <recommendedName>
        <fullName evidence="13">Bacteriorhodopsin-like protein</fullName>
    </recommendedName>
</protein>
<keyword evidence="9 11" id="KW-0472">Membrane</keyword>
<reference evidence="12" key="1">
    <citation type="journal article" date="2020" name="Nature">
        <title>Giant virus diversity and host interactions through global metagenomics.</title>
        <authorList>
            <person name="Schulz F."/>
            <person name="Roux S."/>
            <person name="Paez-Espino D."/>
            <person name="Jungbluth S."/>
            <person name="Walsh D.A."/>
            <person name="Denef V.J."/>
            <person name="McMahon K.D."/>
            <person name="Konstantinidis K.T."/>
            <person name="Eloe-Fadrosh E.A."/>
            <person name="Kyrpides N.C."/>
            <person name="Woyke T."/>
        </authorList>
    </citation>
    <scope>NUCLEOTIDE SEQUENCE</scope>
    <source>
        <strain evidence="12">GVMAG-M-3300010158-55</strain>
    </source>
</reference>
<feature type="transmembrane region" description="Helical" evidence="11">
    <location>
        <begin position="49"/>
        <end position="69"/>
    </location>
</feature>
<accession>A0A6C0B9J6</accession>
<feature type="transmembrane region" description="Helical" evidence="11">
    <location>
        <begin position="145"/>
        <end position="163"/>
    </location>
</feature>
<evidence type="ECO:0000313" key="12">
    <source>
        <dbReference type="EMBL" id="QHS88391.1"/>
    </source>
</evidence>
<feature type="transmembrane region" description="Helical" evidence="11">
    <location>
        <begin position="16"/>
        <end position="37"/>
    </location>
</feature>
<organism evidence="12">
    <name type="scientific">viral metagenome</name>
    <dbReference type="NCBI Taxonomy" id="1070528"/>
    <lineage>
        <taxon>unclassified sequences</taxon>
        <taxon>metagenomes</taxon>
        <taxon>organismal metagenomes</taxon>
    </lineage>
</organism>
<dbReference type="PROSITE" id="PS00950">
    <property type="entry name" value="BACTERIAL_OPSIN_1"/>
    <property type="match status" value="1"/>
</dbReference>
<evidence type="ECO:0000256" key="7">
    <source>
        <dbReference type="ARBA" id="ARBA00022989"/>
    </source>
</evidence>
<dbReference type="SMART" id="SM01021">
    <property type="entry name" value="Bac_rhodopsin"/>
    <property type="match status" value="1"/>
</dbReference>
<feature type="transmembrane region" description="Helical" evidence="11">
    <location>
        <begin position="120"/>
        <end position="139"/>
    </location>
</feature>
<dbReference type="EMBL" id="MN739096">
    <property type="protein sequence ID" value="QHS88391.1"/>
    <property type="molecule type" value="Genomic_DNA"/>
</dbReference>
<dbReference type="GO" id="GO:0007602">
    <property type="term" value="P:phototransduction"/>
    <property type="evidence" value="ECO:0007669"/>
    <property type="project" value="UniProtKB-KW"/>
</dbReference>
<evidence type="ECO:0000256" key="3">
    <source>
        <dbReference type="ARBA" id="ARBA00022543"/>
    </source>
</evidence>
<keyword evidence="7 11" id="KW-1133">Transmembrane helix</keyword>
<comment type="similarity">
    <text evidence="2">Belongs to the archaeal/bacterial/fungal opsin family.</text>
</comment>
<evidence type="ECO:0000256" key="9">
    <source>
        <dbReference type="ARBA" id="ARBA00023136"/>
    </source>
</evidence>
<dbReference type="InterPro" id="IPR001425">
    <property type="entry name" value="Arc/bac/fun_rhodopsins"/>
</dbReference>
<evidence type="ECO:0000256" key="2">
    <source>
        <dbReference type="ARBA" id="ARBA00008130"/>
    </source>
</evidence>
<dbReference type="AlphaFoldDB" id="A0A6C0B9J6"/>
<keyword evidence="6" id="KW-0681">Retinal protein</keyword>
<keyword evidence="3" id="KW-0600">Photoreceptor protein</keyword>
<name>A0A6C0B9J6_9ZZZZ</name>
<evidence type="ECO:0000256" key="1">
    <source>
        <dbReference type="ARBA" id="ARBA00004141"/>
    </source>
</evidence>
<feature type="transmembrane region" description="Helical" evidence="11">
    <location>
        <begin position="200"/>
        <end position="221"/>
    </location>
</feature>
<evidence type="ECO:0000256" key="11">
    <source>
        <dbReference type="SAM" id="Phobius"/>
    </source>
</evidence>
<feature type="transmembrane region" description="Helical" evidence="11">
    <location>
        <begin position="175"/>
        <end position="194"/>
    </location>
</feature>
<evidence type="ECO:0000256" key="5">
    <source>
        <dbReference type="ARBA" id="ARBA00022692"/>
    </source>
</evidence>
<dbReference type="Gene3D" id="1.20.1070.10">
    <property type="entry name" value="Rhodopsin 7-helix transmembrane proteins"/>
    <property type="match status" value="1"/>
</dbReference>
<dbReference type="GO" id="GO:0009881">
    <property type="term" value="F:photoreceptor activity"/>
    <property type="evidence" value="ECO:0007669"/>
    <property type="project" value="UniProtKB-KW"/>
</dbReference>
<evidence type="ECO:0000256" key="8">
    <source>
        <dbReference type="ARBA" id="ARBA00022991"/>
    </source>
</evidence>
<feature type="transmembrane region" description="Helical" evidence="11">
    <location>
        <begin position="89"/>
        <end position="108"/>
    </location>
</feature>
<comment type="subcellular location">
    <subcellularLocation>
        <location evidence="1">Membrane</location>
        <topology evidence="1">Multi-pass membrane protein</topology>
    </subcellularLocation>
</comment>
<proteinExistence type="inferred from homology"/>
<keyword evidence="8" id="KW-0157">Chromophore</keyword>
<evidence type="ECO:0000256" key="4">
    <source>
        <dbReference type="ARBA" id="ARBA00022606"/>
    </source>
</evidence>
<dbReference type="InterPro" id="IPR018229">
    <property type="entry name" value="Rhodopsin_retinal_BS"/>
</dbReference>
<evidence type="ECO:0008006" key="13">
    <source>
        <dbReference type="Google" id="ProtNLM"/>
    </source>
</evidence>
<keyword evidence="10" id="KW-0675">Receptor</keyword>
<dbReference type="GO" id="GO:0016020">
    <property type="term" value="C:membrane"/>
    <property type="evidence" value="ECO:0007669"/>
    <property type="project" value="UniProtKB-SubCell"/>
</dbReference>
<keyword evidence="5 11" id="KW-0812">Transmembrane</keyword>
<sequence>MDISSNDKKKTKIKNVVPFSFMVVYSILMTTATITLIEALRTNDPEVRHVMNLETCISIVAGYYYSIFITKVNDTSKKVDWHEITKLRYIDWSITTPLMLVTLCVVLAKNSKQLIHFTTIISIIILNYLMLGIGYYGVVHPQYKLLAMLGGFIPFLAMFYLIYINFYDKKLANKVLFYLYFVVWSMYGIVYMFSEVYKNVFMNILDLIAKCLIGIGLWFYYSKIIDRF</sequence>
<evidence type="ECO:0000256" key="6">
    <source>
        <dbReference type="ARBA" id="ARBA00022925"/>
    </source>
</evidence>
<dbReference type="GO" id="GO:0005216">
    <property type="term" value="F:monoatomic ion channel activity"/>
    <property type="evidence" value="ECO:0007669"/>
    <property type="project" value="InterPro"/>
</dbReference>
<evidence type="ECO:0000256" key="10">
    <source>
        <dbReference type="ARBA" id="ARBA00023170"/>
    </source>
</evidence>
<dbReference type="SUPFAM" id="SSF81321">
    <property type="entry name" value="Family A G protein-coupled receptor-like"/>
    <property type="match status" value="1"/>
</dbReference>